<organism evidence="1 2">
    <name type="scientific">Neogobius melanostomus</name>
    <name type="common">round goby</name>
    <dbReference type="NCBI Taxonomy" id="47308"/>
    <lineage>
        <taxon>Eukaryota</taxon>
        <taxon>Metazoa</taxon>
        <taxon>Chordata</taxon>
        <taxon>Craniata</taxon>
        <taxon>Vertebrata</taxon>
        <taxon>Euteleostomi</taxon>
        <taxon>Actinopterygii</taxon>
        <taxon>Neopterygii</taxon>
        <taxon>Teleostei</taxon>
        <taxon>Neoteleostei</taxon>
        <taxon>Acanthomorphata</taxon>
        <taxon>Gobiaria</taxon>
        <taxon>Gobiiformes</taxon>
        <taxon>Gobioidei</taxon>
        <taxon>Gobiidae</taxon>
        <taxon>Benthophilinae</taxon>
        <taxon>Neogobiini</taxon>
        <taxon>Neogobius</taxon>
    </lineage>
</organism>
<name>A0A8C6TA01_9GOBI</name>
<sequence length="40" mass="4625">MTTRRCLLLPVPINYSRTESAVSLARGCWPTNMYVHSPRF</sequence>
<reference evidence="1" key="1">
    <citation type="submission" date="2025-08" db="UniProtKB">
        <authorList>
            <consortium name="Ensembl"/>
        </authorList>
    </citation>
    <scope>IDENTIFICATION</scope>
</reference>
<reference evidence="1" key="2">
    <citation type="submission" date="2025-09" db="UniProtKB">
        <authorList>
            <consortium name="Ensembl"/>
        </authorList>
    </citation>
    <scope>IDENTIFICATION</scope>
</reference>
<proteinExistence type="predicted"/>
<evidence type="ECO:0000313" key="2">
    <source>
        <dbReference type="Proteomes" id="UP000694523"/>
    </source>
</evidence>
<evidence type="ECO:0000313" key="1">
    <source>
        <dbReference type="Ensembl" id="ENSNMLP00000017425.1"/>
    </source>
</evidence>
<dbReference type="Ensembl" id="ENSNMLT00000019600.1">
    <property type="protein sequence ID" value="ENSNMLP00000017425.1"/>
    <property type="gene ID" value="ENSNMLG00000011514.1"/>
</dbReference>
<dbReference type="Proteomes" id="UP000694523">
    <property type="component" value="Unplaced"/>
</dbReference>
<keyword evidence="2" id="KW-1185">Reference proteome</keyword>
<protein>
    <submittedName>
        <fullName evidence="1">Uncharacterized protein</fullName>
    </submittedName>
</protein>
<dbReference type="AlphaFoldDB" id="A0A8C6TA01"/>
<accession>A0A8C6TA01</accession>